<proteinExistence type="predicted"/>
<comment type="caution">
    <text evidence="1">The sequence shown here is derived from an EMBL/GenBank/DDBJ whole genome shotgun (WGS) entry which is preliminary data.</text>
</comment>
<dbReference type="EMBL" id="QTSX02003595">
    <property type="protein sequence ID" value="KAJ9070033.1"/>
    <property type="molecule type" value="Genomic_DNA"/>
</dbReference>
<reference evidence="1" key="1">
    <citation type="submission" date="2022-04" db="EMBL/GenBank/DDBJ databases">
        <title>Genome of the entomopathogenic fungus Entomophthora muscae.</title>
        <authorList>
            <person name="Elya C."/>
            <person name="Lovett B.R."/>
            <person name="Lee E."/>
            <person name="Macias A.M."/>
            <person name="Hajek A.E."/>
            <person name="De Bivort B.L."/>
            <person name="Kasson M.T."/>
            <person name="De Fine Licht H.H."/>
            <person name="Stajich J.E."/>
        </authorList>
    </citation>
    <scope>NUCLEOTIDE SEQUENCE</scope>
    <source>
        <strain evidence="1">Berkeley</strain>
    </source>
</reference>
<organism evidence="1 2">
    <name type="scientific">Entomophthora muscae</name>
    <dbReference type="NCBI Taxonomy" id="34485"/>
    <lineage>
        <taxon>Eukaryota</taxon>
        <taxon>Fungi</taxon>
        <taxon>Fungi incertae sedis</taxon>
        <taxon>Zoopagomycota</taxon>
        <taxon>Entomophthoromycotina</taxon>
        <taxon>Entomophthoromycetes</taxon>
        <taxon>Entomophthorales</taxon>
        <taxon>Entomophthoraceae</taxon>
        <taxon>Entomophthora</taxon>
    </lineage>
</organism>
<dbReference type="Proteomes" id="UP001165960">
    <property type="component" value="Unassembled WGS sequence"/>
</dbReference>
<accession>A0ACC2T606</accession>
<evidence type="ECO:0000313" key="1">
    <source>
        <dbReference type="EMBL" id="KAJ9070033.1"/>
    </source>
</evidence>
<name>A0ACC2T606_9FUNG</name>
<protein>
    <submittedName>
        <fullName evidence="1">Uncharacterized protein</fullName>
    </submittedName>
</protein>
<keyword evidence="2" id="KW-1185">Reference proteome</keyword>
<sequence>MFTCSPDALYHQYHIPLMLKPSAVNLPTLEEVGILASQNTSPLPDPRRRHVTSRQRAALDAVFNSCFFPTTTMRQKLAKELMMTPRAIQVWFQNKRQAWRAKNRPNFK</sequence>
<evidence type="ECO:0000313" key="2">
    <source>
        <dbReference type="Proteomes" id="UP001165960"/>
    </source>
</evidence>
<gene>
    <name evidence="1" type="ORF">DSO57_1012497</name>
</gene>